<dbReference type="Proteomes" id="UP000524246">
    <property type="component" value="Unassembled WGS sequence"/>
</dbReference>
<dbReference type="SMART" id="SM00448">
    <property type="entry name" value="REC"/>
    <property type="match status" value="1"/>
</dbReference>
<sequence length="452" mass="51201">MIAPLIALQNIKNEIEYGTELGSLSDIMKYFRDELLCLEKQLSAMDPSDEQQSILKRLGLLERLAGEQRKFLDEAKEALAQNAGKKEVFDLQKLLRPLQGIFEFKALQRDIHFEFIISELLPEKLTGDLALLKGLLDSLLNYIIQQMKEGEHLRCEFRPSNVDSEGLRCSFFFASSSTEADNGLVSEFTNYSEKLLKYLIQSMLKKSGSILSIDESSSSCNLDFISKKKETAQKTHVKSEITASPAPVIFEMVPKSENLMRQQALELLQIGPLVVPQIKSQTLKSQLHEKARGEEREVTQVEDEEKEVQQESPFSEEISLVEEVRDKDFLQVIVAEENLLIQRFFRELIEAEGHSVLCVSNGKELLSRLEEDDFDVCILECQMGTVDAYKATGLIRAREAKTGKRIRIIGVSSQLDVDTEERCLKAGMDAYLTKPIHKGKLQKLISDFGKGR</sequence>
<dbReference type="Gene3D" id="3.40.50.2300">
    <property type="match status" value="1"/>
</dbReference>
<evidence type="ECO:0000313" key="5">
    <source>
        <dbReference type="EMBL" id="NMC61712.1"/>
    </source>
</evidence>
<evidence type="ECO:0000256" key="3">
    <source>
        <dbReference type="SAM" id="MobiDB-lite"/>
    </source>
</evidence>
<dbReference type="Pfam" id="PF00072">
    <property type="entry name" value="Response_reg"/>
    <property type="match status" value="1"/>
</dbReference>
<gene>
    <name evidence="5" type="ORF">GYA55_00945</name>
</gene>
<comment type="caution">
    <text evidence="2">Lacks conserved residue(s) required for the propagation of feature annotation.</text>
</comment>
<evidence type="ECO:0000313" key="6">
    <source>
        <dbReference type="Proteomes" id="UP000524246"/>
    </source>
</evidence>
<dbReference type="PANTHER" id="PTHR45339">
    <property type="entry name" value="HYBRID SIGNAL TRANSDUCTION HISTIDINE KINASE J"/>
    <property type="match status" value="1"/>
</dbReference>
<feature type="compositionally biased region" description="Basic and acidic residues" evidence="3">
    <location>
        <begin position="289"/>
        <end position="299"/>
    </location>
</feature>
<evidence type="ECO:0000256" key="1">
    <source>
        <dbReference type="ARBA" id="ARBA00022553"/>
    </source>
</evidence>
<evidence type="ECO:0000256" key="2">
    <source>
        <dbReference type="PROSITE-ProRule" id="PRU00169"/>
    </source>
</evidence>
<dbReference type="GO" id="GO:0000160">
    <property type="term" value="P:phosphorelay signal transduction system"/>
    <property type="evidence" value="ECO:0007669"/>
    <property type="project" value="InterPro"/>
</dbReference>
<feature type="region of interest" description="Disordered" evidence="3">
    <location>
        <begin position="289"/>
        <end position="309"/>
    </location>
</feature>
<proteinExistence type="predicted"/>
<organism evidence="5 6">
    <name type="scientific">SAR324 cluster bacterium</name>
    <dbReference type="NCBI Taxonomy" id="2024889"/>
    <lineage>
        <taxon>Bacteria</taxon>
        <taxon>Deltaproteobacteria</taxon>
        <taxon>SAR324 cluster</taxon>
    </lineage>
</organism>
<comment type="caution">
    <text evidence="5">The sequence shown here is derived from an EMBL/GenBank/DDBJ whole genome shotgun (WGS) entry which is preliminary data.</text>
</comment>
<feature type="domain" description="Response regulatory" evidence="4">
    <location>
        <begin position="331"/>
        <end position="449"/>
    </location>
</feature>
<dbReference type="PANTHER" id="PTHR45339:SF5">
    <property type="entry name" value="HISTIDINE KINASE"/>
    <property type="match status" value="1"/>
</dbReference>
<evidence type="ECO:0000259" key="4">
    <source>
        <dbReference type="PROSITE" id="PS50110"/>
    </source>
</evidence>
<name>A0A7X9FP57_9DELT</name>
<dbReference type="EMBL" id="JAAZON010000032">
    <property type="protein sequence ID" value="NMC61712.1"/>
    <property type="molecule type" value="Genomic_DNA"/>
</dbReference>
<dbReference type="InterPro" id="IPR001789">
    <property type="entry name" value="Sig_transdc_resp-reg_receiver"/>
</dbReference>
<dbReference type="SUPFAM" id="SSF52172">
    <property type="entry name" value="CheY-like"/>
    <property type="match status" value="1"/>
</dbReference>
<dbReference type="PROSITE" id="PS50110">
    <property type="entry name" value="RESPONSE_REGULATORY"/>
    <property type="match status" value="1"/>
</dbReference>
<accession>A0A7X9FP57</accession>
<dbReference type="AlphaFoldDB" id="A0A7X9FP57"/>
<dbReference type="CDD" id="cd17546">
    <property type="entry name" value="REC_hyHK_CKI1_RcsC-like"/>
    <property type="match status" value="1"/>
</dbReference>
<dbReference type="InterPro" id="IPR011006">
    <property type="entry name" value="CheY-like_superfamily"/>
</dbReference>
<reference evidence="5 6" key="1">
    <citation type="journal article" date="2020" name="Biotechnol. Biofuels">
        <title>New insights from the biogas microbiome by comprehensive genome-resolved metagenomics of nearly 1600 species originating from multiple anaerobic digesters.</title>
        <authorList>
            <person name="Campanaro S."/>
            <person name="Treu L."/>
            <person name="Rodriguez-R L.M."/>
            <person name="Kovalovszki A."/>
            <person name="Ziels R.M."/>
            <person name="Maus I."/>
            <person name="Zhu X."/>
            <person name="Kougias P.G."/>
            <person name="Basile A."/>
            <person name="Luo G."/>
            <person name="Schluter A."/>
            <person name="Konstantinidis K.T."/>
            <person name="Angelidaki I."/>
        </authorList>
    </citation>
    <scope>NUCLEOTIDE SEQUENCE [LARGE SCALE GENOMIC DNA]</scope>
    <source>
        <strain evidence="5">AS27yjCOA_65</strain>
    </source>
</reference>
<keyword evidence="1" id="KW-0597">Phosphoprotein</keyword>
<protein>
    <submittedName>
        <fullName evidence="5">Response regulator</fullName>
    </submittedName>
</protein>